<dbReference type="InterPro" id="IPR028082">
    <property type="entry name" value="Peripla_BP_I"/>
</dbReference>
<accession>A0A934VJ77</accession>
<evidence type="ECO:0000256" key="1">
    <source>
        <dbReference type="ARBA" id="ARBA00023015"/>
    </source>
</evidence>
<dbReference type="PROSITE" id="PS50932">
    <property type="entry name" value="HTH_LACI_2"/>
    <property type="match status" value="1"/>
</dbReference>
<evidence type="ECO:0000313" key="5">
    <source>
        <dbReference type="EMBL" id="MBK1875316.1"/>
    </source>
</evidence>
<feature type="domain" description="HTH lacI-type" evidence="4">
    <location>
        <begin position="9"/>
        <end position="63"/>
    </location>
</feature>
<dbReference type="SMART" id="SM00354">
    <property type="entry name" value="HTH_LACI"/>
    <property type="match status" value="1"/>
</dbReference>
<dbReference type="PANTHER" id="PTHR30146:SF109">
    <property type="entry name" value="HTH-TYPE TRANSCRIPTIONAL REGULATOR GALS"/>
    <property type="match status" value="1"/>
</dbReference>
<dbReference type="GO" id="GO:0003700">
    <property type="term" value="F:DNA-binding transcription factor activity"/>
    <property type="evidence" value="ECO:0007669"/>
    <property type="project" value="TreeGrafter"/>
</dbReference>
<comment type="caution">
    <text evidence="5">The sequence shown here is derived from an EMBL/GenBank/DDBJ whole genome shotgun (WGS) entry which is preliminary data.</text>
</comment>
<dbReference type="SUPFAM" id="SSF47413">
    <property type="entry name" value="lambda repressor-like DNA-binding domains"/>
    <property type="match status" value="1"/>
</dbReference>
<gene>
    <name evidence="5" type="ORF">JIN87_00480</name>
</gene>
<dbReference type="PANTHER" id="PTHR30146">
    <property type="entry name" value="LACI-RELATED TRANSCRIPTIONAL REPRESSOR"/>
    <property type="match status" value="1"/>
</dbReference>
<keyword evidence="1" id="KW-0805">Transcription regulation</keyword>
<dbReference type="RefSeq" id="WP_200353531.1">
    <property type="nucleotide sequence ID" value="NZ_JAENIL010000001.1"/>
</dbReference>
<dbReference type="Gene3D" id="1.10.260.40">
    <property type="entry name" value="lambda repressor-like DNA-binding domains"/>
    <property type="match status" value="1"/>
</dbReference>
<dbReference type="InterPro" id="IPR046335">
    <property type="entry name" value="LacI/GalR-like_sensor"/>
</dbReference>
<evidence type="ECO:0000256" key="2">
    <source>
        <dbReference type="ARBA" id="ARBA00023125"/>
    </source>
</evidence>
<evidence type="ECO:0000256" key="3">
    <source>
        <dbReference type="ARBA" id="ARBA00023163"/>
    </source>
</evidence>
<dbReference type="AlphaFoldDB" id="A0A934VJ77"/>
<dbReference type="Proteomes" id="UP000617628">
    <property type="component" value="Unassembled WGS sequence"/>
</dbReference>
<dbReference type="CDD" id="cd01392">
    <property type="entry name" value="HTH_LacI"/>
    <property type="match status" value="1"/>
</dbReference>
<protein>
    <submittedName>
        <fullName evidence="5">LacI family DNA-binding transcriptional regulator</fullName>
    </submittedName>
</protein>
<organism evidence="5 6">
    <name type="scientific">Pelagicoccus mobilis</name>
    <dbReference type="NCBI Taxonomy" id="415221"/>
    <lineage>
        <taxon>Bacteria</taxon>
        <taxon>Pseudomonadati</taxon>
        <taxon>Verrucomicrobiota</taxon>
        <taxon>Opitutia</taxon>
        <taxon>Puniceicoccales</taxon>
        <taxon>Pelagicoccaceae</taxon>
        <taxon>Pelagicoccus</taxon>
    </lineage>
</organism>
<keyword evidence="2 5" id="KW-0238">DNA-binding</keyword>
<evidence type="ECO:0000313" key="6">
    <source>
        <dbReference type="Proteomes" id="UP000617628"/>
    </source>
</evidence>
<dbReference type="InterPro" id="IPR000843">
    <property type="entry name" value="HTH_LacI"/>
</dbReference>
<keyword evidence="6" id="KW-1185">Reference proteome</keyword>
<dbReference type="SUPFAM" id="SSF53822">
    <property type="entry name" value="Periplasmic binding protein-like I"/>
    <property type="match status" value="1"/>
</dbReference>
<evidence type="ECO:0000259" key="4">
    <source>
        <dbReference type="PROSITE" id="PS50932"/>
    </source>
</evidence>
<dbReference type="EMBL" id="JAENIL010000001">
    <property type="protein sequence ID" value="MBK1875316.1"/>
    <property type="molecule type" value="Genomic_DNA"/>
</dbReference>
<dbReference type="GO" id="GO:0000976">
    <property type="term" value="F:transcription cis-regulatory region binding"/>
    <property type="evidence" value="ECO:0007669"/>
    <property type="project" value="TreeGrafter"/>
</dbReference>
<dbReference type="Pfam" id="PF13377">
    <property type="entry name" value="Peripla_BP_3"/>
    <property type="match status" value="1"/>
</dbReference>
<sequence length="344" mass="37919">MVHINERRVTQKDIAQAAGLSIAAVSMALKGNQALPESTINRVRKIAEELGYVPDPALSALAAHRSFTRQRTSFSVLALVTHGDHSCDWEKRESSKSLIHWTSERAKQLGYRLEHFSTYSENLSPSRLSQILCARGIRGLILSPASQLPEDCGIDWEKFSIVSIEQEKPELGIHCVASDQYGDMKTCWEKLRAKGIQKIGLALDSTCPSEGNEQWQAAHLYSLSHHGIEAKDIVPTLNIGADDEPEKLAQWISENKPEAIISNKAGLPEQLKELGVSIPQDMAFVSLNAEDESDSISGIQRSSEIIGSVAVDTLNSLIQQNRFGTRQAAISTKVRSKWHDGESI</sequence>
<name>A0A934VJ77_9BACT</name>
<dbReference type="InterPro" id="IPR010982">
    <property type="entry name" value="Lambda_DNA-bd_dom_sf"/>
</dbReference>
<dbReference type="Gene3D" id="3.40.50.2300">
    <property type="match status" value="2"/>
</dbReference>
<dbReference type="Pfam" id="PF00356">
    <property type="entry name" value="LacI"/>
    <property type="match status" value="1"/>
</dbReference>
<reference evidence="5" key="1">
    <citation type="submission" date="2021-01" db="EMBL/GenBank/DDBJ databases">
        <title>Modified the classification status of verrucomicrobia.</title>
        <authorList>
            <person name="Feng X."/>
        </authorList>
    </citation>
    <scope>NUCLEOTIDE SEQUENCE</scope>
    <source>
        <strain evidence="5">KCTC 13126</strain>
    </source>
</reference>
<keyword evidence="3" id="KW-0804">Transcription</keyword>
<proteinExistence type="predicted"/>